<dbReference type="AlphaFoldDB" id="A0A5E4ZYJ9"/>
<keyword evidence="5" id="KW-0961">Cell wall biogenesis/degradation</keyword>
<evidence type="ECO:0000256" key="2">
    <source>
        <dbReference type="ARBA" id="ARBA00007553"/>
    </source>
</evidence>
<dbReference type="InterPro" id="IPR051206">
    <property type="entry name" value="NAMLAA_amidase_2"/>
</dbReference>
<dbReference type="GO" id="GO:0019867">
    <property type="term" value="C:outer membrane"/>
    <property type="evidence" value="ECO:0007669"/>
    <property type="project" value="TreeGrafter"/>
</dbReference>
<evidence type="ECO:0000256" key="1">
    <source>
        <dbReference type="ARBA" id="ARBA00001561"/>
    </source>
</evidence>
<sequence>MRNVRQTPLSDATTPQRRDFLARATGLCVALGAPPLTQASTTSSAASASPAPRSVEFDIDTSVRSPNQECRIRTLVLHYTEVSLAESLQILTSVARGVSAHYLVPDTPRSDGHFHVYQLVPETQLAHHAGVSAWQGERMLNASSIGIEIVNPGFDPADKDLPLALRRWHAYPDEQIDVVCQLATAIVQRHRIGPTRVVGHADIAPGRKIDPGPRFPWKRLYERGLGAWPNETTVAYFAQNAPYRGDIAALQAKLLAYGYDTPQSGELDDATRHVVQSFQMHFCPTHRFDGVPDVQTVAVLDALLEKYFGVQRPAP</sequence>
<dbReference type="GO" id="GO:0008745">
    <property type="term" value="F:N-acetylmuramoyl-L-alanine amidase activity"/>
    <property type="evidence" value="ECO:0007669"/>
    <property type="project" value="UniProtKB-EC"/>
</dbReference>
<dbReference type="SUPFAM" id="SSF55846">
    <property type="entry name" value="N-acetylmuramoyl-L-alanine amidase-like"/>
    <property type="match status" value="1"/>
</dbReference>
<dbReference type="EMBL" id="CABPSQ010000003">
    <property type="protein sequence ID" value="VVE66481.1"/>
    <property type="molecule type" value="Genomic_DNA"/>
</dbReference>
<dbReference type="FunFam" id="3.40.80.10:FF:000003">
    <property type="entry name" value="N-acetylmuramoyl-L-alanine amidase"/>
    <property type="match status" value="1"/>
</dbReference>
<dbReference type="GO" id="GO:0071555">
    <property type="term" value="P:cell wall organization"/>
    <property type="evidence" value="ECO:0007669"/>
    <property type="project" value="UniProtKB-KW"/>
</dbReference>
<dbReference type="Pfam" id="PF01510">
    <property type="entry name" value="Amidase_2"/>
    <property type="match status" value="1"/>
</dbReference>
<protein>
    <recommendedName>
        <fullName evidence="3">N-acetylmuramoyl-L-alanine amidase</fullName>
        <ecNumber evidence="3">3.5.1.28</ecNumber>
    </recommendedName>
</protein>
<keyword evidence="8" id="KW-1185">Reference proteome</keyword>
<dbReference type="SMART" id="SM00644">
    <property type="entry name" value="Ami_2"/>
    <property type="match status" value="1"/>
</dbReference>
<dbReference type="InterPro" id="IPR002502">
    <property type="entry name" value="Amidase_domain"/>
</dbReference>
<feature type="domain" description="N-acetylmuramoyl-L-alanine amidase" evidence="6">
    <location>
        <begin position="60"/>
        <end position="212"/>
    </location>
</feature>
<name>A0A5E4ZYJ9_9BURK</name>
<dbReference type="GO" id="GO:0009254">
    <property type="term" value="P:peptidoglycan turnover"/>
    <property type="evidence" value="ECO:0007669"/>
    <property type="project" value="TreeGrafter"/>
</dbReference>
<dbReference type="SUPFAM" id="SSF47090">
    <property type="entry name" value="PGBD-like"/>
    <property type="match status" value="1"/>
</dbReference>
<dbReference type="InterPro" id="IPR006311">
    <property type="entry name" value="TAT_signal"/>
</dbReference>
<comment type="similarity">
    <text evidence="2">Belongs to the N-acetylmuramoyl-L-alanine amidase 2 family.</text>
</comment>
<dbReference type="InterPro" id="IPR002477">
    <property type="entry name" value="Peptidoglycan-bd-like"/>
</dbReference>
<gene>
    <name evidence="7" type="ORF">PCA31118_02233</name>
</gene>
<evidence type="ECO:0000313" key="7">
    <source>
        <dbReference type="EMBL" id="VVE66481.1"/>
    </source>
</evidence>
<accession>A0A5E4ZYJ9</accession>
<reference evidence="7 8" key="1">
    <citation type="submission" date="2019-08" db="EMBL/GenBank/DDBJ databases">
        <authorList>
            <person name="Peeters C."/>
        </authorList>
    </citation>
    <scope>NUCLEOTIDE SEQUENCE [LARGE SCALE GENOMIC DNA]</scope>
    <source>
        <strain evidence="7 8">LMG 31118</strain>
    </source>
</reference>
<proteinExistence type="inferred from homology"/>
<dbReference type="Gene3D" id="1.10.101.10">
    <property type="entry name" value="PGBD-like superfamily/PGBD"/>
    <property type="match status" value="1"/>
</dbReference>
<evidence type="ECO:0000313" key="8">
    <source>
        <dbReference type="Proteomes" id="UP000414136"/>
    </source>
</evidence>
<dbReference type="Pfam" id="PF01471">
    <property type="entry name" value="PG_binding_1"/>
    <property type="match status" value="1"/>
</dbReference>
<dbReference type="OrthoDB" id="9794842at2"/>
<evidence type="ECO:0000256" key="3">
    <source>
        <dbReference type="ARBA" id="ARBA00011901"/>
    </source>
</evidence>
<evidence type="ECO:0000259" key="6">
    <source>
        <dbReference type="SMART" id="SM00644"/>
    </source>
</evidence>
<evidence type="ECO:0000256" key="4">
    <source>
        <dbReference type="ARBA" id="ARBA00022801"/>
    </source>
</evidence>
<dbReference type="Proteomes" id="UP000414136">
    <property type="component" value="Unassembled WGS sequence"/>
</dbReference>
<dbReference type="InterPro" id="IPR036365">
    <property type="entry name" value="PGBD-like_sf"/>
</dbReference>
<dbReference type="RefSeq" id="WP_150625303.1">
    <property type="nucleotide sequence ID" value="NZ_CABPSQ010000003.1"/>
</dbReference>
<dbReference type="CDD" id="cd06583">
    <property type="entry name" value="PGRP"/>
    <property type="match status" value="1"/>
</dbReference>
<dbReference type="Gene3D" id="3.40.80.10">
    <property type="entry name" value="Peptidoglycan recognition protein-like"/>
    <property type="match status" value="1"/>
</dbReference>
<dbReference type="PANTHER" id="PTHR30417:SF1">
    <property type="entry name" value="N-ACETYLMURAMOYL-L-ALANINE AMIDASE AMID"/>
    <property type="match status" value="1"/>
</dbReference>
<organism evidence="7 8">
    <name type="scientific">Pandoraea captiosa</name>
    <dbReference type="NCBI Taxonomy" id="2508302"/>
    <lineage>
        <taxon>Bacteria</taxon>
        <taxon>Pseudomonadati</taxon>
        <taxon>Pseudomonadota</taxon>
        <taxon>Betaproteobacteria</taxon>
        <taxon>Burkholderiales</taxon>
        <taxon>Burkholderiaceae</taxon>
        <taxon>Pandoraea</taxon>
    </lineage>
</organism>
<keyword evidence="4" id="KW-0378">Hydrolase</keyword>
<dbReference type="PANTHER" id="PTHR30417">
    <property type="entry name" value="N-ACETYLMURAMOYL-L-ALANINE AMIDASE AMID"/>
    <property type="match status" value="1"/>
</dbReference>
<dbReference type="InterPro" id="IPR036366">
    <property type="entry name" value="PGBDSf"/>
</dbReference>
<dbReference type="EC" id="3.5.1.28" evidence="3"/>
<comment type="catalytic activity">
    <reaction evidence="1">
        <text>Hydrolyzes the link between N-acetylmuramoyl residues and L-amino acid residues in certain cell-wall glycopeptides.</text>
        <dbReference type="EC" id="3.5.1.28"/>
    </reaction>
</comment>
<dbReference type="InterPro" id="IPR036505">
    <property type="entry name" value="Amidase/PGRP_sf"/>
</dbReference>
<evidence type="ECO:0000256" key="5">
    <source>
        <dbReference type="ARBA" id="ARBA00023316"/>
    </source>
</evidence>
<dbReference type="PROSITE" id="PS51318">
    <property type="entry name" value="TAT"/>
    <property type="match status" value="1"/>
</dbReference>
<dbReference type="GO" id="GO:0009253">
    <property type="term" value="P:peptidoglycan catabolic process"/>
    <property type="evidence" value="ECO:0007669"/>
    <property type="project" value="InterPro"/>
</dbReference>